<comment type="cofactor">
    <cofactor evidence="1">
        <name>[4Fe-4S] cluster</name>
        <dbReference type="ChEBI" id="CHEBI:49883"/>
    </cofactor>
</comment>
<dbReference type="SUPFAM" id="SSF52540">
    <property type="entry name" value="P-loop containing nucleoside triphosphate hydrolases"/>
    <property type="match status" value="1"/>
</dbReference>
<sequence length="675" mass="71259">MNTPSVAEALEAAVVALGGEDRPGQISMAQAVAASLGGSGHLLVEAGTGTGKSLAYLVPAVLHATSPERRVIVATATLALQHQLISRDLPRLADALEKVLGRRPTYAVLKGRHNYICLDRLHRGAADREDSDDDALFAAPTSVLGRQAKDLRDWVEDTDTGDRDDLPFAVDGRVWRGVSVSGRECVGAAKCVYGQECFAEAARERAKDSQVVITNHAMLAIHALEDVPVLPEHDAVVVDEGHELVDRATAAVTSELSAQQVERASSRARRLVSADLAERLDSAAEALGIELDGRADGLLGPERITEVSGSLLLALAAVRDTSHAALTAMASDSSSKDDPDVLASRQRARGLLSDVHDVAGVLLSLDDGDVAWLDPGDRRAPALRVAPLSVAGVLRSALFDNSRVVITSATLQLGGSFEPLARSFGLPADGASSAAGAWTGLDVGSPFDHARQGILYVAASVPPPGREGIDTAALDELADLIAAAGGRALALFSSWRGVERAAEHLALALPDRLLDREIVPLDVPVLVHKRGDSVADLVSRFANEPRAVLLGTLSLWQGVDVPGESCTLVVIDRIPFPRPDDPLVAARSRYAEEHGGNGFTAVSVPRAALLLAQGAGRLIRSSSDRGVVAVLDPRLATARYGAYLRKSLPPFWFTTDGELVRASLTRLDQGYETAR</sequence>
<feature type="domain" description="Helicase ATP-binding" evidence="7">
    <location>
        <begin position="11"/>
        <end position="303"/>
    </location>
</feature>
<evidence type="ECO:0000259" key="7">
    <source>
        <dbReference type="PROSITE" id="PS51193"/>
    </source>
</evidence>
<dbReference type="InterPro" id="IPR045028">
    <property type="entry name" value="DinG/Rad3-like"/>
</dbReference>
<evidence type="ECO:0000256" key="4">
    <source>
        <dbReference type="ARBA" id="ARBA00022840"/>
    </source>
</evidence>
<evidence type="ECO:0000256" key="5">
    <source>
        <dbReference type="ARBA" id="ARBA00044969"/>
    </source>
</evidence>
<dbReference type="GO" id="GO:0043139">
    <property type="term" value="F:5'-3' DNA helicase activity"/>
    <property type="evidence" value="ECO:0007669"/>
    <property type="project" value="UniProtKB-EC"/>
</dbReference>
<proteinExistence type="predicted"/>
<dbReference type="Pfam" id="PF00270">
    <property type="entry name" value="DEAD"/>
    <property type="match status" value="1"/>
</dbReference>
<dbReference type="GO" id="GO:0006139">
    <property type="term" value="P:nucleobase-containing compound metabolic process"/>
    <property type="evidence" value="ECO:0007669"/>
    <property type="project" value="InterPro"/>
</dbReference>
<protein>
    <recommendedName>
        <fullName evidence="5">DNA 5'-3' helicase</fullName>
        <ecNumber evidence="5">5.6.2.3</ecNumber>
    </recommendedName>
</protein>
<dbReference type="GO" id="GO:0005524">
    <property type="term" value="F:ATP binding"/>
    <property type="evidence" value="ECO:0007669"/>
    <property type="project" value="UniProtKB-KW"/>
</dbReference>
<keyword evidence="2" id="KW-0547">Nucleotide-binding</keyword>
<accession>A0A6J7BMH2</accession>
<dbReference type="InterPro" id="IPR027417">
    <property type="entry name" value="P-loop_NTPase"/>
</dbReference>
<dbReference type="SMART" id="SM00491">
    <property type="entry name" value="HELICc2"/>
    <property type="match status" value="1"/>
</dbReference>
<dbReference type="InterPro" id="IPR014013">
    <property type="entry name" value="Helic_SF1/SF2_ATP-bd_DinG/Rad3"/>
</dbReference>
<dbReference type="GO" id="GO:0003676">
    <property type="term" value="F:nucleic acid binding"/>
    <property type="evidence" value="ECO:0007669"/>
    <property type="project" value="InterPro"/>
</dbReference>
<dbReference type="EC" id="5.6.2.3" evidence="5"/>
<dbReference type="InterPro" id="IPR006555">
    <property type="entry name" value="ATP-dep_Helicase_C"/>
</dbReference>
<reference evidence="8" key="1">
    <citation type="submission" date="2020-05" db="EMBL/GenBank/DDBJ databases">
        <authorList>
            <person name="Chiriac C."/>
            <person name="Salcher M."/>
            <person name="Ghai R."/>
            <person name="Kavagutti S V."/>
        </authorList>
    </citation>
    <scope>NUCLEOTIDE SEQUENCE</scope>
</reference>
<keyword evidence="3" id="KW-0378">Hydrolase</keyword>
<comment type="catalytic activity">
    <reaction evidence="6">
        <text>ATP + H2O = ADP + phosphate + H(+)</text>
        <dbReference type="Rhea" id="RHEA:13065"/>
        <dbReference type="ChEBI" id="CHEBI:15377"/>
        <dbReference type="ChEBI" id="CHEBI:15378"/>
        <dbReference type="ChEBI" id="CHEBI:30616"/>
        <dbReference type="ChEBI" id="CHEBI:43474"/>
        <dbReference type="ChEBI" id="CHEBI:456216"/>
        <dbReference type="EC" id="5.6.2.3"/>
    </reaction>
</comment>
<dbReference type="EMBL" id="CAFBIZ010000006">
    <property type="protein sequence ID" value="CAB4846164.1"/>
    <property type="molecule type" value="Genomic_DNA"/>
</dbReference>
<dbReference type="InterPro" id="IPR014001">
    <property type="entry name" value="Helicase_ATP-bd"/>
</dbReference>
<dbReference type="AlphaFoldDB" id="A0A6J7BMH2"/>
<evidence type="ECO:0000256" key="3">
    <source>
        <dbReference type="ARBA" id="ARBA00022801"/>
    </source>
</evidence>
<evidence type="ECO:0000256" key="6">
    <source>
        <dbReference type="ARBA" id="ARBA00048954"/>
    </source>
</evidence>
<dbReference type="Pfam" id="PF13307">
    <property type="entry name" value="Helicase_C_2"/>
    <property type="match status" value="1"/>
</dbReference>
<dbReference type="PANTHER" id="PTHR11472:SF34">
    <property type="entry name" value="REGULATOR OF TELOMERE ELONGATION HELICASE 1"/>
    <property type="match status" value="1"/>
</dbReference>
<dbReference type="SMART" id="SM00487">
    <property type="entry name" value="DEXDc"/>
    <property type="match status" value="1"/>
</dbReference>
<evidence type="ECO:0000256" key="1">
    <source>
        <dbReference type="ARBA" id="ARBA00001966"/>
    </source>
</evidence>
<gene>
    <name evidence="8" type="ORF">UFOPK3268_00100</name>
</gene>
<organism evidence="8">
    <name type="scientific">freshwater metagenome</name>
    <dbReference type="NCBI Taxonomy" id="449393"/>
    <lineage>
        <taxon>unclassified sequences</taxon>
        <taxon>metagenomes</taxon>
        <taxon>ecological metagenomes</taxon>
    </lineage>
</organism>
<dbReference type="PROSITE" id="PS51193">
    <property type="entry name" value="HELICASE_ATP_BIND_2"/>
    <property type="match status" value="1"/>
</dbReference>
<evidence type="ECO:0000256" key="2">
    <source>
        <dbReference type="ARBA" id="ARBA00022741"/>
    </source>
</evidence>
<evidence type="ECO:0000313" key="8">
    <source>
        <dbReference type="EMBL" id="CAB4846164.1"/>
    </source>
</evidence>
<dbReference type="Gene3D" id="3.40.50.300">
    <property type="entry name" value="P-loop containing nucleotide triphosphate hydrolases"/>
    <property type="match status" value="2"/>
</dbReference>
<name>A0A6J7BMH2_9ZZZZ</name>
<keyword evidence="4" id="KW-0067">ATP-binding</keyword>
<dbReference type="GO" id="GO:0016818">
    <property type="term" value="F:hydrolase activity, acting on acid anhydrides, in phosphorus-containing anhydrides"/>
    <property type="evidence" value="ECO:0007669"/>
    <property type="project" value="InterPro"/>
</dbReference>
<dbReference type="PANTHER" id="PTHR11472">
    <property type="entry name" value="DNA REPAIR DEAD HELICASE RAD3/XP-D SUBFAMILY MEMBER"/>
    <property type="match status" value="1"/>
</dbReference>
<dbReference type="InterPro" id="IPR011545">
    <property type="entry name" value="DEAD/DEAH_box_helicase_dom"/>
</dbReference>